<dbReference type="EMBL" id="MG459987">
    <property type="protein sequence ID" value="ATW61993.1"/>
    <property type="molecule type" value="Genomic_DNA"/>
</dbReference>
<protein>
    <submittedName>
        <fullName evidence="1">Tail tube terminator protein</fullName>
    </submittedName>
</protein>
<dbReference type="Pfam" id="PF23818">
    <property type="entry name" value="Phage_tail_terminator_7"/>
    <property type="match status" value="1"/>
</dbReference>
<evidence type="ECO:0000313" key="1">
    <source>
        <dbReference type="EMBL" id="ATW61993.1"/>
    </source>
</evidence>
<reference evidence="1 2" key="1">
    <citation type="journal article" date="2018" name="Microbiol. Resour. Announc.">
        <title>Complete Genome Sequence of Klebsiella pneumoniae Siphophage Sugarland.</title>
        <authorList>
            <person name="Erickson S.G."/>
            <person name="Lessor L."/>
            <person name="O'Leary C.J."/>
            <person name="Gill J.J."/>
            <person name="Liu M."/>
        </authorList>
    </citation>
    <scope>NUCLEOTIDE SEQUENCE [LARGE SCALE GENOMIC DNA]</scope>
</reference>
<dbReference type="InterPro" id="IPR056418">
    <property type="entry name" value="Phage_tail_terminator_p142"/>
</dbReference>
<dbReference type="Proteomes" id="UP000241037">
    <property type="component" value="Segment"/>
</dbReference>
<accession>A0A2H4PH97</accession>
<name>A0A2H4PH97_9CAUD</name>
<evidence type="ECO:0000313" key="2">
    <source>
        <dbReference type="Proteomes" id="UP000241037"/>
    </source>
</evidence>
<proteinExistence type="predicted"/>
<gene>
    <name evidence="1" type="ORF">CPT_Sugarland_180</name>
</gene>
<sequence length="161" mass="18284">MNYRTSIADALVERLKKDMDGSNPTEFFTNMYGNVSRQTYSFEQINEFPYIAVHVGTETGNYLPSAQQWVYLEIPILIYDKEKDDINMQLEKLIADVKTSIDTGGNLQYTIMKPDGSTIDSEATDMQITSVSTDEGILSPFGFAQVNVTVRYMPLRRALDR</sequence>
<organism evidence="1 2">
    <name type="scientific">Klebsiella phage Sugarland</name>
    <dbReference type="NCBI Taxonomy" id="2053603"/>
    <lineage>
        <taxon>Viruses</taxon>
        <taxon>Duplodnaviria</taxon>
        <taxon>Heunggongvirae</taxon>
        <taxon>Uroviricota</taxon>
        <taxon>Caudoviricetes</taxon>
        <taxon>Demerecviridae</taxon>
        <taxon>Sugarlandvirus</taxon>
        <taxon>Sugarlandvirus sugarland</taxon>
    </lineage>
</organism>
<keyword evidence="2" id="KW-1185">Reference proteome</keyword>
<dbReference type="OrthoDB" id="10453at10239"/>